<organism evidence="1 2">
    <name type="scientific">Gluconacetobacter tumulicola</name>
    <dbReference type="NCBI Taxonomy" id="1017177"/>
    <lineage>
        <taxon>Bacteria</taxon>
        <taxon>Pseudomonadati</taxon>
        <taxon>Pseudomonadota</taxon>
        <taxon>Alphaproteobacteria</taxon>
        <taxon>Acetobacterales</taxon>
        <taxon>Acetobacteraceae</taxon>
        <taxon>Gluconacetobacter</taxon>
    </lineage>
</organism>
<accession>A0A7W4P7N0</accession>
<evidence type="ECO:0000313" key="1">
    <source>
        <dbReference type="EMBL" id="MBB2180357.1"/>
    </source>
</evidence>
<dbReference type="AlphaFoldDB" id="A0A7W4P7N0"/>
<protein>
    <submittedName>
        <fullName evidence="1">Uncharacterized protein</fullName>
    </submittedName>
</protein>
<dbReference type="RefSeq" id="WP_182968046.1">
    <property type="nucleotide sequence ID" value="NZ_BAABGC010000069.1"/>
</dbReference>
<dbReference type="EMBL" id="JABEQL010000022">
    <property type="protein sequence ID" value="MBB2180357.1"/>
    <property type="molecule type" value="Genomic_DNA"/>
</dbReference>
<sequence length="95" mass="10679">MIATKPAFLGLFRRGGWCRMASVVFFRSAVNDLLPGAVIKLKWNQDPFQGVNEIMLESAENSHFRDDVPSWSGEDYPQIPGIPLWITLWVDGAEA</sequence>
<comment type="caution">
    <text evidence="1">The sequence shown here is derived from an EMBL/GenBank/DDBJ whole genome shotgun (WGS) entry which is preliminary data.</text>
</comment>
<name>A0A7W4P7N0_9PROT</name>
<gene>
    <name evidence="1" type="ORF">HLH29_14515</name>
</gene>
<dbReference type="Proteomes" id="UP000525623">
    <property type="component" value="Unassembled WGS sequence"/>
</dbReference>
<evidence type="ECO:0000313" key="2">
    <source>
        <dbReference type="Proteomes" id="UP000525623"/>
    </source>
</evidence>
<keyword evidence="2" id="KW-1185">Reference proteome</keyword>
<proteinExistence type="predicted"/>
<reference evidence="1 2" key="1">
    <citation type="submission" date="2020-04" db="EMBL/GenBank/DDBJ databases">
        <title>Description of novel Gluconacetobacter.</title>
        <authorList>
            <person name="Sombolestani A."/>
        </authorList>
    </citation>
    <scope>NUCLEOTIDE SEQUENCE [LARGE SCALE GENOMIC DNA]</scope>
    <source>
        <strain evidence="1 2">LMG 27725</strain>
    </source>
</reference>